<evidence type="ECO:0000313" key="2">
    <source>
        <dbReference type="EMBL" id="CAI2387854.1"/>
    </source>
</evidence>
<reference evidence="2" key="1">
    <citation type="submission" date="2023-07" db="EMBL/GenBank/DDBJ databases">
        <authorList>
            <consortium name="AG Swart"/>
            <person name="Singh M."/>
            <person name="Singh A."/>
            <person name="Seah K."/>
            <person name="Emmerich C."/>
        </authorList>
    </citation>
    <scope>NUCLEOTIDE SEQUENCE</scope>
    <source>
        <strain evidence="2">DP1</strain>
    </source>
</reference>
<evidence type="ECO:0000256" key="1">
    <source>
        <dbReference type="SAM" id="MobiDB-lite"/>
    </source>
</evidence>
<proteinExistence type="predicted"/>
<organism evidence="2 3">
    <name type="scientific">Euplotes crassus</name>
    <dbReference type="NCBI Taxonomy" id="5936"/>
    <lineage>
        <taxon>Eukaryota</taxon>
        <taxon>Sar</taxon>
        <taxon>Alveolata</taxon>
        <taxon>Ciliophora</taxon>
        <taxon>Intramacronucleata</taxon>
        <taxon>Spirotrichea</taxon>
        <taxon>Hypotrichia</taxon>
        <taxon>Euplotida</taxon>
        <taxon>Euplotidae</taxon>
        <taxon>Moneuplotes</taxon>
    </lineage>
</organism>
<dbReference type="Proteomes" id="UP001295684">
    <property type="component" value="Unassembled WGS sequence"/>
</dbReference>
<gene>
    <name evidence="2" type="ORF">ECRASSUSDP1_LOCUS29488</name>
</gene>
<comment type="caution">
    <text evidence="2">The sequence shown here is derived from an EMBL/GenBank/DDBJ whole genome shotgun (WGS) entry which is preliminary data.</text>
</comment>
<name>A0AAD1YBE2_EUPCR</name>
<feature type="compositionally biased region" description="Basic and acidic residues" evidence="1">
    <location>
        <begin position="108"/>
        <end position="125"/>
    </location>
</feature>
<evidence type="ECO:0000313" key="3">
    <source>
        <dbReference type="Proteomes" id="UP001295684"/>
    </source>
</evidence>
<dbReference type="EMBL" id="CAMPGE010030337">
    <property type="protein sequence ID" value="CAI2387854.1"/>
    <property type="molecule type" value="Genomic_DNA"/>
</dbReference>
<sequence length="266" mass="30544">MNKRLQFKNNDSIISGSTGKTLPCQRIWHNNFDKNEMLKKKIPILGEIPYFNYTGAKNDSFDPYQHSLSTLKNKKMSYSPVINKRRSGMAMGREQKFLGIQIQNLDSEESKKSQSEDSKSEHEDTFFFQKRPPAISMKPTMNLVPRFKKKFIEQPDTLSYASDHSGRSSIKDAYLTSTPYENFKRKSSIEKKVAMKRMSTVSNLSSLNILKPITPLSSKKSPQIVRKKIVAKKESPKTLHLKLEHLTKKLALQKKSKKELNGTLLD</sequence>
<feature type="region of interest" description="Disordered" evidence="1">
    <location>
        <begin position="102"/>
        <end position="125"/>
    </location>
</feature>
<keyword evidence="3" id="KW-1185">Reference proteome</keyword>
<accession>A0AAD1YBE2</accession>
<protein>
    <submittedName>
        <fullName evidence="2">Uncharacterized protein</fullName>
    </submittedName>
</protein>
<dbReference type="AlphaFoldDB" id="A0AAD1YBE2"/>